<dbReference type="Proteomes" id="UP001164776">
    <property type="component" value="Unassembled WGS sequence"/>
</dbReference>
<organism evidence="1 2">
    <name type="scientific">Paspalum vaginatum</name>
    <name type="common">seashore paspalum</name>
    <dbReference type="NCBI Taxonomy" id="158149"/>
    <lineage>
        <taxon>Eukaryota</taxon>
        <taxon>Viridiplantae</taxon>
        <taxon>Streptophyta</taxon>
        <taxon>Embryophyta</taxon>
        <taxon>Tracheophyta</taxon>
        <taxon>Spermatophyta</taxon>
        <taxon>Magnoliopsida</taxon>
        <taxon>Liliopsida</taxon>
        <taxon>Poales</taxon>
        <taxon>Poaceae</taxon>
        <taxon>PACMAD clade</taxon>
        <taxon>Panicoideae</taxon>
        <taxon>Andropogonodae</taxon>
        <taxon>Paspaleae</taxon>
        <taxon>Paspalinae</taxon>
        <taxon>Paspalum</taxon>
    </lineage>
</organism>
<reference evidence="1 2" key="1">
    <citation type="submission" date="2022-10" db="EMBL/GenBank/DDBJ databases">
        <title>WGS assembly of Paspalum vaginatum 540-79.</title>
        <authorList>
            <person name="Sun G."/>
            <person name="Wase N."/>
            <person name="Shu S."/>
            <person name="Jenkins J."/>
            <person name="Zhou B."/>
            <person name="Torres-Rodriguez J."/>
            <person name="Chen C."/>
            <person name="Sandor L."/>
            <person name="Plott C."/>
            <person name="Yoshinga Y."/>
            <person name="Daum C."/>
            <person name="Qi P."/>
            <person name="Barry K."/>
            <person name="Lipzen A."/>
            <person name="Berry L."/>
            <person name="Pedersen C."/>
            <person name="Gottilla T."/>
            <person name="Foltz A."/>
            <person name="Yu H."/>
            <person name="O'Malley R."/>
            <person name="Zhang C."/>
            <person name="Devos K."/>
            <person name="Sigmon B."/>
            <person name="Yu B."/>
            <person name="Obata T."/>
            <person name="Schmutz J."/>
            <person name="Schnable J."/>
        </authorList>
    </citation>
    <scope>NUCLEOTIDE SEQUENCE [LARGE SCALE GENOMIC DNA]</scope>
    <source>
        <strain evidence="2">cv. 540-79</strain>
    </source>
</reference>
<keyword evidence="2" id="KW-1185">Reference proteome</keyword>
<evidence type="ECO:0000313" key="1">
    <source>
        <dbReference type="EMBL" id="KAJ1256333.1"/>
    </source>
</evidence>
<gene>
    <name evidence="1" type="ORF">BS78_K047800</name>
</gene>
<dbReference type="Pfam" id="PF02330">
    <property type="entry name" value="MAM33"/>
    <property type="match status" value="1"/>
</dbReference>
<dbReference type="Gene3D" id="3.10.280.10">
    <property type="entry name" value="Mitochondrial glycoprotein"/>
    <property type="match status" value="1"/>
</dbReference>
<accession>A0A9W7XAC3</accession>
<protein>
    <recommendedName>
        <fullName evidence="3">Mitochondrial glycoprotein</fullName>
    </recommendedName>
</protein>
<dbReference type="PANTHER" id="PTHR10826">
    <property type="entry name" value="COMPLEMENT COMPONENT 1"/>
    <property type="match status" value="1"/>
</dbReference>
<dbReference type="EMBL" id="MU629528">
    <property type="protein sequence ID" value="KAJ1256333.1"/>
    <property type="molecule type" value="Genomic_DNA"/>
</dbReference>
<evidence type="ECO:0000313" key="2">
    <source>
        <dbReference type="Proteomes" id="UP001164776"/>
    </source>
</evidence>
<sequence>MFLRRLTTSAALRGGATDGGLVAALRAEIAHELSSSAPAAPAPFPSEDAPGFAVVSDAPRAQDVLLRRRDERSEEEVLVSALLAPLRFVGQEPMPRAALMKVFVSRPAAAAMVLHFDCRTVWVGEAEERGAAADYAIDAVRYHSSPGGAGEGKYEGPQFRIDSVVWEVLWTRSLGEPTGGVASRNRLNQVASRDLDRRLQAGLREYLVARGVNTSLAGTVLQHLLQKEHAQYVNWLKTLEETLGKNH</sequence>
<proteinExistence type="predicted"/>
<dbReference type="OrthoDB" id="278212at2759"/>
<comment type="caution">
    <text evidence="1">The sequence shown here is derived from an EMBL/GenBank/DDBJ whole genome shotgun (WGS) entry which is preliminary data.</text>
</comment>
<dbReference type="InterPro" id="IPR036561">
    <property type="entry name" value="MAM33_sf"/>
</dbReference>
<dbReference type="PANTHER" id="PTHR10826:SF1">
    <property type="entry name" value="COMPLEMENT COMPONENT 1 Q SUBCOMPONENT-BINDING PROTEIN, MITOCHONDRIAL"/>
    <property type="match status" value="1"/>
</dbReference>
<dbReference type="InterPro" id="IPR003428">
    <property type="entry name" value="MAM33"/>
</dbReference>
<dbReference type="GO" id="GO:0005759">
    <property type="term" value="C:mitochondrial matrix"/>
    <property type="evidence" value="ECO:0007669"/>
    <property type="project" value="InterPro"/>
</dbReference>
<evidence type="ECO:0008006" key="3">
    <source>
        <dbReference type="Google" id="ProtNLM"/>
    </source>
</evidence>
<dbReference type="SUPFAM" id="SSF54529">
    <property type="entry name" value="Mitochondrial glycoprotein MAM33-like"/>
    <property type="match status" value="1"/>
</dbReference>
<dbReference type="AlphaFoldDB" id="A0A9W7XAC3"/>
<name>A0A9W7XAC3_9POAL</name>